<dbReference type="InterPro" id="IPR017592">
    <property type="entry name" value="Pilus_assmbl_Flp-typ_CpaB"/>
</dbReference>
<dbReference type="NCBIfam" id="TIGR03177">
    <property type="entry name" value="pilus_cpaB"/>
    <property type="match status" value="1"/>
</dbReference>
<accession>A0ABQ5LZ84</accession>
<organism evidence="2 3">
    <name type="scientific">Sinisalibacter aestuarii</name>
    <dbReference type="NCBI Taxonomy" id="2949426"/>
    <lineage>
        <taxon>Bacteria</taxon>
        <taxon>Pseudomonadati</taxon>
        <taxon>Pseudomonadota</taxon>
        <taxon>Alphaproteobacteria</taxon>
        <taxon>Rhodobacterales</taxon>
        <taxon>Roseobacteraceae</taxon>
        <taxon>Sinisalibacter</taxon>
    </lineage>
</organism>
<dbReference type="SMART" id="SM00858">
    <property type="entry name" value="SAF"/>
    <property type="match status" value="1"/>
</dbReference>
<dbReference type="InterPro" id="IPR031571">
    <property type="entry name" value="RcpC_dom"/>
</dbReference>
<comment type="caution">
    <text evidence="2">The sequence shown here is derived from an EMBL/GenBank/DDBJ whole genome shotgun (WGS) entry which is preliminary data.</text>
</comment>
<dbReference type="EMBL" id="BROH01000012">
    <property type="protein sequence ID" value="GKY89422.1"/>
    <property type="molecule type" value="Genomic_DNA"/>
</dbReference>
<feature type="domain" description="SAF" evidence="1">
    <location>
        <begin position="48"/>
        <end position="116"/>
    </location>
</feature>
<dbReference type="InterPro" id="IPR013974">
    <property type="entry name" value="SAF"/>
</dbReference>
<evidence type="ECO:0000259" key="1">
    <source>
        <dbReference type="SMART" id="SM00858"/>
    </source>
</evidence>
<evidence type="ECO:0000313" key="2">
    <source>
        <dbReference type="EMBL" id="GKY89422.1"/>
    </source>
</evidence>
<gene>
    <name evidence="2" type="ORF">STA1M1_32910</name>
</gene>
<reference evidence="2" key="1">
    <citation type="journal article" date="2023" name="Int. J. Syst. Evol. Microbiol.">
        <title>Sinisalibacter aestuarii sp. nov., isolated from estuarine sediment of the Arakawa River.</title>
        <authorList>
            <person name="Arafat S.T."/>
            <person name="Hirano S."/>
            <person name="Sato A."/>
            <person name="Takeuchi K."/>
            <person name="Yasuda T."/>
            <person name="Terahara T."/>
            <person name="Hamada M."/>
            <person name="Kobayashi T."/>
        </authorList>
    </citation>
    <scope>NUCLEOTIDE SEQUENCE</scope>
    <source>
        <strain evidence="2">B-399</strain>
    </source>
</reference>
<protein>
    <submittedName>
        <fullName evidence="2">Flp pilus assembly protein CpaB</fullName>
    </submittedName>
</protein>
<dbReference type="CDD" id="cd11614">
    <property type="entry name" value="SAF_CpaB_FlgA_like"/>
    <property type="match status" value="1"/>
</dbReference>
<evidence type="ECO:0000313" key="3">
    <source>
        <dbReference type="Proteomes" id="UP001144205"/>
    </source>
</evidence>
<dbReference type="Proteomes" id="UP001144205">
    <property type="component" value="Unassembled WGS sequence"/>
</dbReference>
<name>A0ABQ5LZ84_9RHOB</name>
<sequence>MRAVFSLVLVLGVGLAGFAVYMAKGVFGDYQSALAAERAARANVVETTSVFVVKEGVRYGTQITEQNIRAVNWPKSAIPEGAFTSLDTLFPEGEKRFRTVLRTMEKDEAILAVKVTGPGQDAGVASRLATGMRAFAIRVDVTSGVSGFLAPGDRVDVYWTGRASSDGERRAEDVTKLIESNIQIIAIDQTADLDRTSPTVARTVTVEATPQQVAALAQARATGRLTLSLVGHGDDTVAENVEVDQDQLLGIERRVVEAEQAPQICTVRTRKGGEIVETPIPCPTN</sequence>
<proteinExistence type="predicted"/>
<dbReference type="Pfam" id="PF16976">
    <property type="entry name" value="RcpC"/>
    <property type="match status" value="1"/>
</dbReference>
<keyword evidence="3" id="KW-1185">Reference proteome</keyword>
<dbReference type="RefSeq" id="WP_281843449.1">
    <property type="nucleotide sequence ID" value="NZ_BROH01000012.1"/>
</dbReference>